<dbReference type="Proteomes" id="UP000277858">
    <property type="component" value="Chromosome"/>
</dbReference>
<feature type="compositionally biased region" description="Acidic residues" evidence="1">
    <location>
        <begin position="113"/>
        <end position="123"/>
    </location>
</feature>
<dbReference type="EMBL" id="LR134473">
    <property type="protein sequence ID" value="VEI02328.1"/>
    <property type="molecule type" value="Genomic_DNA"/>
</dbReference>
<dbReference type="RefSeq" id="WP_028703926.1">
    <property type="nucleotide sequence ID" value="NZ_JAKDWN010000188.1"/>
</dbReference>
<organism evidence="2 3">
    <name type="scientific">Acidipropionibacterium jensenii</name>
    <dbReference type="NCBI Taxonomy" id="1749"/>
    <lineage>
        <taxon>Bacteria</taxon>
        <taxon>Bacillati</taxon>
        <taxon>Actinomycetota</taxon>
        <taxon>Actinomycetes</taxon>
        <taxon>Propionibacteriales</taxon>
        <taxon>Propionibacteriaceae</taxon>
        <taxon>Acidipropionibacterium</taxon>
    </lineage>
</organism>
<evidence type="ECO:0000313" key="3">
    <source>
        <dbReference type="Proteomes" id="UP000277858"/>
    </source>
</evidence>
<sequence>MELAAAYLDADARIESISHKFDDRRAALAAEQEAEESAVRRDAGRAAHQMIDGYGVTKSEAAERLGITVRQLNETLALVPAEQPAPTPAPAPAAEGPDLLNAVGQADAAGESVGDDDAAQPVV</sequence>
<protein>
    <submittedName>
        <fullName evidence="2">Uncharacterized protein</fullName>
    </submittedName>
</protein>
<keyword evidence="3" id="KW-1185">Reference proteome</keyword>
<dbReference type="AlphaFoldDB" id="A0A3S4YVT2"/>
<dbReference type="STRING" id="1122997.GCA_000425285_02711"/>
<reference evidence="2 3" key="1">
    <citation type="submission" date="2018-12" db="EMBL/GenBank/DDBJ databases">
        <authorList>
            <consortium name="Pathogen Informatics"/>
        </authorList>
    </citation>
    <scope>NUCLEOTIDE SEQUENCE [LARGE SCALE GENOMIC DNA]</scope>
    <source>
        <strain evidence="2 3">NCTC13652</strain>
    </source>
</reference>
<accession>A0A3S4YVT2</accession>
<feature type="region of interest" description="Disordered" evidence="1">
    <location>
        <begin position="80"/>
        <end position="123"/>
    </location>
</feature>
<proteinExistence type="predicted"/>
<gene>
    <name evidence="2" type="ORF">NCTC13652_00502</name>
</gene>
<evidence type="ECO:0000313" key="2">
    <source>
        <dbReference type="EMBL" id="VEI02328.1"/>
    </source>
</evidence>
<dbReference type="OrthoDB" id="9975334at2"/>
<evidence type="ECO:0000256" key="1">
    <source>
        <dbReference type="SAM" id="MobiDB-lite"/>
    </source>
</evidence>
<name>A0A3S4YVT2_9ACTN</name>